<evidence type="ECO:0000313" key="2">
    <source>
        <dbReference type="Proteomes" id="UP000620670"/>
    </source>
</evidence>
<protein>
    <submittedName>
        <fullName evidence="1">Uncharacterized protein</fullName>
    </submittedName>
</protein>
<sequence length="86" mass="10029">MPPHLLPRLLRAWADRVQTGARIVRRAQEQAMPDYIRPDTAPSKAGGDARRLEVHNNVRWVSLIWGLKRRPQGVMSRWSVPFKLRH</sequence>
<evidence type="ECO:0000313" key="1">
    <source>
        <dbReference type="EMBL" id="MBJ6127873.1"/>
    </source>
</evidence>
<dbReference type="EMBL" id="JAELXT010000033">
    <property type="protein sequence ID" value="MBJ6127873.1"/>
    <property type="molecule type" value="Genomic_DNA"/>
</dbReference>
<name>A0ABS0Y6D2_9HYPH</name>
<accession>A0ABS0Y6D2</accession>
<organism evidence="1 2">
    <name type="scientific">Microvirga splendida</name>
    <dbReference type="NCBI Taxonomy" id="2795727"/>
    <lineage>
        <taxon>Bacteria</taxon>
        <taxon>Pseudomonadati</taxon>
        <taxon>Pseudomonadota</taxon>
        <taxon>Alphaproteobacteria</taxon>
        <taxon>Hyphomicrobiales</taxon>
        <taxon>Methylobacteriaceae</taxon>
        <taxon>Microvirga</taxon>
    </lineage>
</organism>
<reference evidence="2" key="1">
    <citation type="submission" date="2020-12" db="EMBL/GenBank/DDBJ databases">
        <title>Hymenobacter sp.</title>
        <authorList>
            <person name="Kim M.K."/>
        </authorList>
    </citation>
    <scope>NUCLEOTIDE SEQUENCE [LARGE SCALE GENOMIC DNA]</scope>
    <source>
        <strain evidence="2">BT325</strain>
    </source>
</reference>
<proteinExistence type="predicted"/>
<dbReference type="Proteomes" id="UP000620670">
    <property type="component" value="Unassembled WGS sequence"/>
</dbReference>
<comment type="caution">
    <text evidence="1">The sequence shown here is derived from an EMBL/GenBank/DDBJ whole genome shotgun (WGS) entry which is preliminary data.</text>
</comment>
<gene>
    <name evidence="1" type="ORF">JAO75_20955</name>
</gene>
<dbReference type="RefSeq" id="WP_210340349.1">
    <property type="nucleotide sequence ID" value="NZ_JAELXT010000033.1"/>
</dbReference>
<keyword evidence="2" id="KW-1185">Reference proteome</keyword>